<dbReference type="Proteomes" id="UP000278157">
    <property type="component" value="Chromosome"/>
</dbReference>
<dbReference type="NCBIfam" id="NF041917">
    <property type="entry name" value="HP0729_fam"/>
    <property type="match status" value="1"/>
</dbReference>
<dbReference type="RefSeq" id="WP_027304541.1">
    <property type="nucleotide sequence ID" value="NZ_CBCRZS010000016.1"/>
</dbReference>
<sequence length="355" mass="42172">MNHLLILYNPYYQSDVIEQHLSILQKKSQVAFGKIKSKLNDQERQDSLENIYQTTTKDNFLQLFLSDYANLFVAKVIKVCKNADESLIPAYYKEKNLEVEDFFIISDLRELVREDFSLLRDRFLANFITPNHHTYAIYGNNYSYPLCVRMKEECCYFIDDERHYLSVYKDEKYLTMQENFIRFIFGKRLFYLLHPNSVSNLINAELELMHSENDPLNDFTSIIVKYSKTLEYELYSFAKKLFLKLCEQNSSLYDLKYNVQGKDYILEDFFTQKPNLGSIKFLLKHPKIQVYLDRELIRFINYRFSKSLSLIQKIRNEAVHAKNPSLSELKSLRSEILGIENTSLLKDLLILKENL</sequence>
<accession>A0A3S4WLA8</accession>
<dbReference type="AlphaFoldDB" id="A0A3S4WLA8"/>
<dbReference type="EMBL" id="LR134372">
    <property type="protein sequence ID" value="VEG85530.1"/>
    <property type="molecule type" value="Genomic_DNA"/>
</dbReference>
<protein>
    <submittedName>
        <fullName evidence="1">ATP/GTP binding protein</fullName>
    </submittedName>
</protein>
<name>A0A3S4WLA8_CAMUP</name>
<dbReference type="InterPro" id="IPR049682">
    <property type="entry name" value="HP0729-like"/>
</dbReference>
<evidence type="ECO:0000313" key="1">
    <source>
        <dbReference type="EMBL" id="VEG85530.1"/>
    </source>
</evidence>
<dbReference type="OrthoDB" id="5329940at2"/>
<proteinExistence type="predicted"/>
<organism evidence="1 2">
    <name type="scientific">Campylobacter upsaliensis</name>
    <dbReference type="NCBI Taxonomy" id="28080"/>
    <lineage>
        <taxon>Bacteria</taxon>
        <taxon>Pseudomonadati</taxon>
        <taxon>Campylobacterota</taxon>
        <taxon>Epsilonproteobacteria</taxon>
        <taxon>Campylobacterales</taxon>
        <taxon>Campylobacteraceae</taxon>
        <taxon>Campylobacter</taxon>
    </lineage>
</organism>
<gene>
    <name evidence="1" type="ORF">NCTC11541_01598</name>
</gene>
<evidence type="ECO:0000313" key="2">
    <source>
        <dbReference type="Proteomes" id="UP000278157"/>
    </source>
</evidence>
<reference evidence="1 2" key="1">
    <citation type="submission" date="2018-12" db="EMBL/GenBank/DDBJ databases">
        <authorList>
            <consortium name="Pathogen Informatics"/>
        </authorList>
    </citation>
    <scope>NUCLEOTIDE SEQUENCE [LARGE SCALE GENOMIC DNA]</scope>
    <source>
        <strain evidence="1 2">NCTC11541</strain>
    </source>
</reference>